<keyword evidence="2" id="KW-0732">Signal</keyword>
<reference evidence="3" key="1">
    <citation type="journal article" date="2023" name="G3 (Bethesda)">
        <title>Whole genome assembly and annotation of the endangered Caribbean coral Acropora cervicornis.</title>
        <authorList>
            <person name="Selwyn J.D."/>
            <person name="Vollmer S.V."/>
        </authorList>
    </citation>
    <scope>NUCLEOTIDE SEQUENCE</scope>
    <source>
        <strain evidence="3">K2</strain>
    </source>
</reference>
<keyword evidence="4" id="KW-1185">Reference proteome</keyword>
<dbReference type="AlphaFoldDB" id="A0AAD9QDT5"/>
<protein>
    <submittedName>
        <fullName evidence="3">Uncharacterized protein</fullName>
    </submittedName>
</protein>
<evidence type="ECO:0000313" key="3">
    <source>
        <dbReference type="EMBL" id="KAK2559380.1"/>
    </source>
</evidence>
<feature type="region of interest" description="Disordered" evidence="1">
    <location>
        <begin position="47"/>
        <end position="76"/>
    </location>
</feature>
<reference evidence="3" key="2">
    <citation type="journal article" date="2023" name="Science">
        <title>Genomic signatures of disease resistance in endangered staghorn corals.</title>
        <authorList>
            <person name="Vollmer S.V."/>
            <person name="Selwyn J.D."/>
            <person name="Despard B.A."/>
            <person name="Roesel C.L."/>
        </authorList>
    </citation>
    <scope>NUCLEOTIDE SEQUENCE</scope>
    <source>
        <strain evidence="3">K2</strain>
    </source>
</reference>
<evidence type="ECO:0000313" key="4">
    <source>
        <dbReference type="Proteomes" id="UP001249851"/>
    </source>
</evidence>
<comment type="caution">
    <text evidence="3">The sequence shown here is derived from an EMBL/GenBank/DDBJ whole genome shotgun (WGS) entry which is preliminary data.</text>
</comment>
<evidence type="ECO:0000256" key="2">
    <source>
        <dbReference type="SAM" id="SignalP"/>
    </source>
</evidence>
<gene>
    <name evidence="3" type="ORF">P5673_018000</name>
</gene>
<name>A0AAD9QDT5_ACRCE</name>
<feature type="compositionally biased region" description="Basic and acidic residues" evidence="1">
    <location>
        <begin position="61"/>
        <end position="76"/>
    </location>
</feature>
<dbReference type="Proteomes" id="UP001249851">
    <property type="component" value="Unassembled WGS sequence"/>
</dbReference>
<feature type="chain" id="PRO_5042043798" evidence="2">
    <location>
        <begin position="24"/>
        <end position="76"/>
    </location>
</feature>
<evidence type="ECO:0000256" key="1">
    <source>
        <dbReference type="SAM" id="MobiDB-lite"/>
    </source>
</evidence>
<organism evidence="3 4">
    <name type="scientific">Acropora cervicornis</name>
    <name type="common">Staghorn coral</name>
    <dbReference type="NCBI Taxonomy" id="6130"/>
    <lineage>
        <taxon>Eukaryota</taxon>
        <taxon>Metazoa</taxon>
        <taxon>Cnidaria</taxon>
        <taxon>Anthozoa</taxon>
        <taxon>Hexacorallia</taxon>
        <taxon>Scleractinia</taxon>
        <taxon>Astrocoeniina</taxon>
        <taxon>Acroporidae</taxon>
        <taxon>Acropora</taxon>
    </lineage>
</organism>
<accession>A0AAD9QDT5</accession>
<sequence length="76" mass="8913">MIGFAIYVKLLTSFALLWNSALSYRRPLGDYINQYETLNYDTASLRQQHNRVRRSSPNSDQRIELKLKTEKSEGDM</sequence>
<feature type="signal peptide" evidence="2">
    <location>
        <begin position="1"/>
        <end position="23"/>
    </location>
</feature>
<proteinExistence type="predicted"/>
<dbReference type="EMBL" id="JARQWQ010000040">
    <property type="protein sequence ID" value="KAK2559380.1"/>
    <property type="molecule type" value="Genomic_DNA"/>
</dbReference>